<reference evidence="3" key="1">
    <citation type="journal article" date="2019" name="Int. J. Syst. Evol. Microbiol.">
        <title>The Global Catalogue of Microorganisms (GCM) 10K type strain sequencing project: providing services to taxonomists for standard genome sequencing and annotation.</title>
        <authorList>
            <consortium name="The Broad Institute Genomics Platform"/>
            <consortium name="The Broad Institute Genome Sequencing Center for Infectious Disease"/>
            <person name="Wu L."/>
            <person name="Ma J."/>
        </authorList>
    </citation>
    <scope>NUCLEOTIDE SEQUENCE [LARGE SCALE GENOMIC DNA]</scope>
    <source>
        <strain evidence="3">CGMCC 4.7645</strain>
    </source>
</reference>
<protein>
    <submittedName>
        <fullName evidence="2">Uncharacterized protein</fullName>
    </submittedName>
</protein>
<feature type="compositionally biased region" description="Polar residues" evidence="1">
    <location>
        <begin position="1"/>
        <end position="10"/>
    </location>
</feature>
<evidence type="ECO:0000256" key="1">
    <source>
        <dbReference type="SAM" id="MobiDB-lite"/>
    </source>
</evidence>
<dbReference type="EMBL" id="JBHUKR010000029">
    <property type="protein sequence ID" value="MFD2422654.1"/>
    <property type="molecule type" value="Genomic_DNA"/>
</dbReference>
<comment type="caution">
    <text evidence="2">The sequence shown here is derived from an EMBL/GenBank/DDBJ whole genome shotgun (WGS) entry which is preliminary data.</text>
</comment>
<evidence type="ECO:0000313" key="2">
    <source>
        <dbReference type="EMBL" id="MFD2422654.1"/>
    </source>
</evidence>
<name>A0ABW5G8Q5_9PSEU</name>
<feature type="region of interest" description="Disordered" evidence="1">
    <location>
        <begin position="1"/>
        <end position="23"/>
    </location>
</feature>
<keyword evidence="3" id="KW-1185">Reference proteome</keyword>
<dbReference type="RefSeq" id="WP_378271841.1">
    <property type="nucleotide sequence ID" value="NZ_JBHUKR010000029.1"/>
</dbReference>
<dbReference type="Proteomes" id="UP001597417">
    <property type="component" value="Unassembled WGS sequence"/>
</dbReference>
<gene>
    <name evidence="2" type="ORF">ACFSXZ_40660</name>
</gene>
<sequence length="80" mass="8234">MPCRSSTRASGRSLGQDPPALADIAEGIDPSMEFRQVTLPGLFFVDPRPVLTDGEVGLPAASMASGIGGMGVHWAGGLPR</sequence>
<evidence type="ECO:0000313" key="3">
    <source>
        <dbReference type="Proteomes" id="UP001597417"/>
    </source>
</evidence>
<organism evidence="2 3">
    <name type="scientific">Amycolatopsis pigmentata</name>
    <dbReference type="NCBI Taxonomy" id="450801"/>
    <lineage>
        <taxon>Bacteria</taxon>
        <taxon>Bacillati</taxon>
        <taxon>Actinomycetota</taxon>
        <taxon>Actinomycetes</taxon>
        <taxon>Pseudonocardiales</taxon>
        <taxon>Pseudonocardiaceae</taxon>
        <taxon>Amycolatopsis</taxon>
    </lineage>
</organism>
<accession>A0ABW5G8Q5</accession>
<proteinExistence type="predicted"/>